<dbReference type="AlphaFoldDB" id="A0A267M717"/>
<sequence length="26" mass="3224">MFFYNNERFQGKLNNLTSIEYRNQVP</sequence>
<gene>
    <name evidence="1" type="ORF">CCE28_21750</name>
</gene>
<reference evidence="1 2" key="1">
    <citation type="submission" date="2017-06" db="EMBL/GenBank/DDBJ databases">
        <title>Draft genome sequence of anaerobic fermentative bacterium Anaeromicrobium sediminis DY2726D isolated from West Pacific Ocean sediments.</title>
        <authorList>
            <person name="Zeng X."/>
        </authorList>
    </citation>
    <scope>NUCLEOTIDE SEQUENCE [LARGE SCALE GENOMIC DNA]</scope>
    <source>
        <strain evidence="1 2">DY2726D</strain>
    </source>
</reference>
<accession>A0A267M717</accession>
<dbReference type="EMBL" id="NIBG01000054">
    <property type="protein sequence ID" value="PAB55386.1"/>
    <property type="molecule type" value="Genomic_DNA"/>
</dbReference>
<name>A0A267M717_9FIRM</name>
<organism evidence="1 2">
    <name type="scientific">Anaeromicrobium sediminis</name>
    <dbReference type="NCBI Taxonomy" id="1478221"/>
    <lineage>
        <taxon>Bacteria</taxon>
        <taxon>Bacillati</taxon>
        <taxon>Bacillota</taxon>
        <taxon>Clostridia</taxon>
        <taxon>Peptostreptococcales</taxon>
        <taxon>Thermotaleaceae</taxon>
        <taxon>Anaeromicrobium</taxon>
    </lineage>
</organism>
<proteinExistence type="predicted"/>
<protein>
    <recommendedName>
        <fullName evidence="3">Integrase catalytic domain-containing protein</fullName>
    </recommendedName>
</protein>
<evidence type="ECO:0000313" key="2">
    <source>
        <dbReference type="Proteomes" id="UP000216024"/>
    </source>
</evidence>
<evidence type="ECO:0008006" key="3">
    <source>
        <dbReference type="Google" id="ProtNLM"/>
    </source>
</evidence>
<evidence type="ECO:0000313" key="1">
    <source>
        <dbReference type="EMBL" id="PAB55386.1"/>
    </source>
</evidence>
<keyword evidence="2" id="KW-1185">Reference proteome</keyword>
<comment type="caution">
    <text evidence="1">The sequence shown here is derived from an EMBL/GenBank/DDBJ whole genome shotgun (WGS) entry which is preliminary data.</text>
</comment>
<dbReference type="Proteomes" id="UP000216024">
    <property type="component" value="Unassembled WGS sequence"/>
</dbReference>
<dbReference type="GO" id="GO:0015074">
    <property type="term" value="P:DNA integration"/>
    <property type="evidence" value="ECO:0007669"/>
    <property type="project" value="InterPro"/>
</dbReference>